<comment type="caution">
    <text evidence="1">The sequence shown here is derived from an EMBL/GenBank/DDBJ whole genome shotgun (WGS) entry which is preliminary data.</text>
</comment>
<organism evidence="1 2">
    <name type="scientific">Caenorhabditis nigoni</name>
    <dbReference type="NCBI Taxonomy" id="1611254"/>
    <lineage>
        <taxon>Eukaryota</taxon>
        <taxon>Metazoa</taxon>
        <taxon>Ecdysozoa</taxon>
        <taxon>Nematoda</taxon>
        <taxon>Chromadorea</taxon>
        <taxon>Rhabditida</taxon>
        <taxon>Rhabditina</taxon>
        <taxon>Rhabditomorpha</taxon>
        <taxon>Rhabditoidea</taxon>
        <taxon>Rhabditidae</taxon>
        <taxon>Peloderinae</taxon>
        <taxon>Caenorhabditis</taxon>
    </lineage>
</organism>
<dbReference type="AlphaFoldDB" id="A0A2G5VGA0"/>
<evidence type="ECO:0000313" key="2">
    <source>
        <dbReference type="Proteomes" id="UP000230233"/>
    </source>
</evidence>
<keyword evidence="2" id="KW-1185">Reference proteome</keyword>
<gene>
    <name evidence="1" type="primary">Cnig_chr_I.g1547</name>
    <name evidence="1" type="ORF">B9Z55_001547</name>
</gene>
<dbReference type="Proteomes" id="UP000230233">
    <property type="component" value="Chromosome I"/>
</dbReference>
<protein>
    <recommendedName>
        <fullName evidence="3">DUF38 domain-containing protein</fullName>
    </recommendedName>
</protein>
<dbReference type="OrthoDB" id="10416243at2759"/>
<sequence length="185" mass="21415">MEKKFSDVMEKMNHFGTTRLKLWSKQDILESTVIDINCQEAAWRKFKNILDQQNNTVDSLVFEFKVAENPQNFNFPPIIPGNTISCKSLKITGKNNYRTVYPLILSMKPCIQSLHVDQIGYPYRLSTEFGELIQVKTAKKLWCTIAMKKEEVMGLEGSDISIDPLYFDQCFVVNLMKVSSILWIF</sequence>
<reference evidence="2" key="1">
    <citation type="submission" date="2017-10" db="EMBL/GenBank/DDBJ databases">
        <title>Rapid genome shrinkage in a self-fertile nematode reveals novel sperm competition proteins.</title>
        <authorList>
            <person name="Yin D."/>
            <person name="Schwarz E.M."/>
            <person name="Thomas C.G."/>
            <person name="Felde R.L."/>
            <person name="Korf I.F."/>
            <person name="Cutter A.D."/>
            <person name="Schartner C.M."/>
            <person name="Ralston E.J."/>
            <person name="Meyer B.J."/>
            <person name="Haag E.S."/>
        </authorList>
    </citation>
    <scope>NUCLEOTIDE SEQUENCE [LARGE SCALE GENOMIC DNA]</scope>
    <source>
        <strain evidence="2">JU1422</strain>
    </source>
</reference>
<dbReference type="EMBL" id="PDUG01000001">
    <property type="protein sequence ID" value="PIC50777.1"/>
    <property type="molecule type" value="Genomic_DNA"/>
</dbReference>
<accession>A0A2G5VGA0</accession>
<evidence type="ECO:0000313" key="1">
    <source>
        <dbReference type="EMBL" id="PIC50777.1"/>
    </source>
</evidence>
<name>A0A2G5VGA0_9PELO</name>
<proteinExistence type="predicted"/>
<evidence type="ECO:0008006" key="3">
    <source>
        <dbReference type="Google" id="ProtNLM"/>
    </source>
</evidence>